<dbReference type="AlphaFoldDB" id="A0AAD6ZA23"/>
<accession>A0AAD6ZA23</accession>
<dbReference type="EMBL" id="JARIHO010000069">
    <property type="protein sequence ID" value="KAJ7312838.1"/>
    <property type="molecule type" value="Genomic_DNA"/>
</dbReference>
<dbReference type="Proteomes" id="UP001218218">
    <property type="component" value="Unassembled WGS sequence"/>
</dbReference>
<proteinExistence type="predicted"/>
<evidence type="ECO:0000313" key="1">
    <source>
        <dbReference type="EMBL" id="KAJ7312838.1"/>
    </source>
</evidence>
<name>A0AAD6ZA23_9AGAR</name>
<evidence type="ECO:0008006" key="3">
    <source>
        <dbReference type="Google" id="ProtNLM"/>
    </source>
</evidence>
<comment type="caution">
    <text evidence="1">The sequence shown here is derived from an EMBL/GenBank/DDBJ whole genome shotgun (WGS) entry which is preliminary data.</text>
</comment>
<evidence type="ECO:0000313" key="2">
    <source>
        <dbReference type="Proteomes" id="UP001218218"/>
    </source>
</evidence>
<protein>
    <recommendedName>
        <fullName evidence="3">F-box domain-containing protein</fullName>
    </recommendedName>
</protein>
<keyword evidence="2" id="KW-1185">Reference proteome</keyword>
<reference evidence="1" key="1">
    <citation type="submission" date="2023-03" db="EMBL/GenBank/DDBJ databases">
        <title>Massive genome expansion in bonnet fungi (Mycena s.s.) driven by repeated elements and novel gene families across ecological guilds.</title>
        <authorList>
            <consortium name="Lawrence Berkeley National Laboratory"/>
            <person name="Harder C.B."/>
            <person name="Miyauchi S."/>
            <person name="Viragh M."/>
            <person name="Kuo A."/>
            <person name="Thoen E."/>
            <person name="Andreopoulos B."/>
            <person name="Lu D."/>
            <person name="Skrede I."/>
            <person name="Drula E."/>
            <person name="Henrissat B."/>
            <person name="Morin E."/>
            <person name="Kohler A."/>
            <person name="Barry K."/>
            <person name="LaButti K."/>
            <person name="Morin E."/>
            <person name="Salamov A."/>
            <person name="Lipzen A."/>
            <person name="Mereny Z."/>
            <person name="Hegedus B."/>
            <person name="Baldrian P."/>
            <person name="Stursova M."/>
            <person name="Weitz H."/>
            <person name="Taylor A."/>
            <person name="Grigoriev I.V."/>
            <person name="Nagy L.G."/>
            <person name="Martin F."/>
            <person name="Kauserud H."/>
        </authorList>
    </citation>
    <scope>NUCLEOTIDE SEQUENCE</scope>
    <source>
        <strain evidence="1">CBHHK002</strain>
    </source>
</reference>
<gene>
    <name evidence="1" type="ORF">DFH08DRAFT_717152</name>
</gene>
<sequence>MTTLASLPEELLERILAHTVIAPPAPHPRAPWHQGNTSTKDTRSRMAPLLVCRAFHRIALPFFYHTLVLHSPRQSAALLVALRAQPDLARGVRVLVLPSPSASDAAVLSMLPKLLVLDVTLPNSAEDDLTRAVRDLRTLQELSVRKTAGTYLSQPAPRAMLDALSSAVLASPQLTSTALSFPLSGDPALATLTTALAAAPALHTLRTPLPAMWAHAYAEVAANPALERRRATFTSFSGPASQPRPILPTALFLRAARPHARLSELIRTGTHVMAGGWRGRSATVGGATA</sequence>
<organism evidence="1 2">
    <name type="scientific">Mycena albidolilacea</name>
    <dbReference type="NCBI Taxonomy" id="1033008"/>
    <lineage>
        <taxon>Eukaryota</taxon>
        <taxon>Fungi</taxon>
        <taxon>Dikarya</taxon>
        <taxon>Basidiomycota</taxon>
        <taxon>Agaricomycotina</taxon>
        <taxon>Agaricomycetes</taxon>
        <taxon>Agaricomycetidae</taxon>
        <taxon>Agaricales</taxon>
        <taxon>Marasmiineae</taxon>
        <taxon>Mycenaceae</taxon>
        <taxon>Mycena</taxon>
    </lineage>
</organism>